<dbReference type="GO" id="GO:0010181">
    <property type="term" value="F:FMN binding"/>
    <property type="evidence" value="ECO:0007669"/>
    <property type="project" value="InterPro"/>
</dbReference>
<gene>
    <name evidence="2" type="ORF">T472_0207905</name>
</gene>
<dbReference type="OrthoDB" id="307208at2"/>
<reference evidence="2 3" key="1">
    <citation type="journal article" date="2014" name="Genome Announc.">
        <title>Genome Sequence of Youngiibacter fragilis, the Type Strain of the Genus Youngiibacter.</title>
        <authorList>
            <person name="Wawrik C.B."/>
            <person name="Callaghan A.V."/>
            <person name="Stamps B.W."/>
            <person name="Wawrik B."/>
        </authorList>
    </citation>
    <scope>NUCLEOTIDE SEQUENCE [LARGE SCALE GENOMIC DNA]</scope>
    <source>
        <strain evidence="2 3">232.1</strain>
    </source>
</reference>
<dbReference type="AlphaFoldDB" id="V7I4S3"/>
<dbReference type="InterPro" id="IPR029039">
    <property type="entry name" value="Flavoprotein-like_sf"/>
</dbReference>
<keyword evidence="3" id="KW-1185">Reference proteome</keyword>
<dbReference type="InterPro" id="IPR008254">
    <property type="entry name" value="Flavodoxin/NO_synth"/>
</dbReference>
<accession>V7I4S3</accession>
<evidence type="ECO:0000259" key="1">
    <source>
        <dbReference type="PROSITE" id="PS50902"/>
    </source>
</evidence>
<sequence length="160" mass="17339">MRILIVYDSVYGNTEKIAFALREAVAGHDERLMRASELNLHDLEGAVAVFFGTPTHGGKYSEEFKELLERLPDGSLSGLTAAVFDTSMPEEGQGFITRKVVKFFGHASPKLSEALEKKGARVVSVDSFMVQGKEGPLLPGEIERAKAWAEGIVGKLQTGG</sequence>
<dbReference type="Proteomes" id="UP000017747">
    <property type="component" value="Unassembled WGS sequence"/>
</dbReference>
<evidence type="ECO:0000313" key="2">
    <source>
        <dbReference type="EMBL" id="ETA81235.1"/>
    </source>
</evidence>
<dbReference type="GO" id="GO:0016651">
    <property type="term" value="F:oxidoreductase activity, acting on NAD(P)H"/>
    <property type="evidence" value="ECO:0007669"/>
    <property type="project" value="UniProtKB-ARBA"/>
</dbReference>
<dbReference type="SUPFAM" id="SSF52218">
    <property type="entry name" value="Flavoproteins"/>
    <property type="match status" value="1"/>
</dbReference>
<dbReference type="EMBL" id="AXUN02000146">
    <property type="protein sequence ID" value="ETA81235.1"/>
    <property type="molecule type" value="Genomic_DNA"/>
</dbReference>
<dbReference type="STRING" id="994573.T472_0207905"/>
<dbReference type="Gene3D" id="3.40.50.360">
    <property type="match status" value="1"/>
</dbReference>
<proteinExistence type="predicted"/>
<protein>
    <submittedName>
        <fullName evidence="2">Nitric oxide synthase</fullName>
    </submittedName>
</protein>
<dbReference type="Pfam" id="PF00258">
    <property type="entry name" value="Flavodoxin_1"/>
    <property type="match status" value="1"/>
</dbReference>
<dbReference type="PROSITE" id="PS50902">
    <property type="entry name" value="FLAVODOXIN_LIKE"/>
    <property type="match status" value="1"/>
</dbReference>
<comment type="caution">
    <text evidence="2">The sequence shown here is derived from an EMBL/GenBank/DDBJ whole genome shotgun (WGS) entry which is preliminary data.</text>
</comment>
<evidence type="ECO:0000313" key="3">
    <source>
        <dbReference type="Proteomes" id="UP000017747"/>
    </source>
</evidence>
<organism evidence="2 3">
    <name type="scientific">Youngiibacter fragilis 232.1</name>
    <dbReference type="NCBI Taxonomy" id="994573"/>
    <lineage>
        <taxon>Bacteria</taxon>
        <taxon>Bacillati</taxon>
        <taxon>Bacillota</taxon>
        <taxon>Clostridia</taxon>
        <taxon>Eubacteriales</taxon>
        <taxon>Clostridiaceae</taxon>
        <taxon>Youngiibacter</taxon>
    </lineage>
</organism>
<dbReference type="RefSeq" id="WP_023383914.1">
    <property type="nucleotide sequence ID" value="NZ_AXUN02000146.1"/>
</dbReference>
<name>V7I4S3_9CLOT</name>
<feature type="domain" description="Flavodoxin-like" evidence="1">
    <location>
        <begin position="3"/>
        <end position="153"/>
    </location>
</feature>
<dbReference type="eggNOG" id="COG0716">
    <property type="taxonomic scope" value="Bacteria"/>
</dbReference>